<name>H9AZW6_9VIRU</name>
<dbReference type="Proteomes" id="UP000007576">
    <property type="component" value="Segment"/>
</dbReference>
<protein>
    <submittedName>
        <fullName evidence="1">Uncharacterized protein</fullName>
    </submittedName>
</protein>
<dbReference type="EMBL" id="JN968479">
    <property type="protein sequence ID" value="AFD02291.1"/>
    <property type="molecule type" value="Genomic_DNA"/>
</dbReference>
<dbReference type="RefSeq" id="YP_005352796.1">
    <property type="nucleotide sequence ID" value="NC_016989.1"/>
</dbReference>
<dbReference type="OrthoDB" id="38148at10239"/>
<proteinExistence type="predicted"/>
<accession>H9AZW6</accession>
<evidence type="ECO:0000313" key="2">
    <source>
        <dbReference type="Proteomes" id="UP000007576"/>
    </source>
</evidence>
<dbReference type="KEGG" id="vg:14517141"/>
<dbReference type="GeneID" id="14517141"/>
<organism evidence="1 2">
    <name type="scientific">Haloarcula hispanica icosahedral virus 2</name>
    <dbReference type="NCBI Taxonomy" id="1154689"/>
    <lineage>
        <taxon>Viruses</taxon>
        <taxon>Singelaviria</taxon>
        <taxon>Helvetiavirae</taxon>
        <taxon>Dividoviricota</taxon>
        <taxon>Laserviricetes</taxon>
        <taxon>Halopanivirales</taxon>
        <taxon>Sphaerolipoviridae</taxon>
        <taxon>Alphasphaerolipovirus</taxon>
        <taxon>Alphasphaerolipovirus helsinkii</taxon>
    </lineage>
</organism>
<evidence type="ECO:0000313" key="1">
    <source>
        <dbReference type="EMBL" id="AFD02291.1"/>
    </source>
</evidence>
<keyword evidence="2" id="KW-1185">Reference proteome</keyword>
<sequence length="108" mass="11371">MSAPEMYASSCCGAVFSPGLGPDNIVGVGGDDGRRLVLEREEREHDVTAAGATIATESHQWERVYRVSPSEARLYDAMRAGNCPACGEHVPGLRLIADGSGLGGSKHE</sequence>
<reference evidence="1 2" key="1">
    <citation type="journal article" date="2012" name="J. Virol.">
        <title>Closely related archaeal Haloarcula hispanica icosahedral viruses HHIV-2 and SH1 have nonhomologous genes encoding host recognition functions.</title>
        <authorList>
            <person name="Jaakkola S.T."/>
            <person name="Penttinen R.K."/>
            <person name="Vilen S.T."/>
            <person name="Jalasvuori M."/>
            <person name="Ronnholm G."/>
            <person name="Bamford J.K."/>
            <person name="Bamford D.H."/>
            <person name="Oksanen H.M."/>
        </authorList>
    </citation>
    <scope>NUCLEOTIDE SEQUENCE [LARGE SCALE GENOMIC DNA]</scope>
</reference>